<keyword evidence="1" id="KW-0812">Transmembrane</keyword>
<accession>A0ABD1D602</accession>
<feature type="transmembrane region" description="Helical" evidence="1">
    <location>
        <begin position="379"/>
        <end position="405"/>
    </location>
</feature>
<dbReference type="Proteomes" id="UP001562425">
    <property type="component" value="Unassembled WGS sequence"/>
</dbReference>
<keyword evidence="3" id="KW-1185">Reference proteome</keyword>
<evidence type="ECO:0000256" key="1">
    <source>
        <dbReference type="SAM" id="Phobius"/>
    </source>
</evidence>
<feature type="transmembrane region" description="Helical" evidence="1">
    <location>
        <begin position="329"/>
        <end position="350"/>
    </location>
</feature>
<feature type="transmembrane region" description="Helical" evidence="1">
    <location>
        <begin position="81"/>
        <end position="100"/>
    </location>
</feature>
<protein>
    <recommendedName>
        <fullName evidence="4">Gustatory receptor</fullName>
    </recommendedName>
</protein>
<feature type="transmembrane region" description="Helical" evidence="1">
    <location>
        <begin position="425"/>
        <end position="444"/>
    </location>
</feature>
<feature type="transmembrane region" description="Helical" evidence="1">
    <location>
        <begin position="168"/>
        <end position="193"/>
    </location>
</feature>
<dbReference type="EMBL" id="JBEHCU010007404">
    <property type="protein sequence ID" value="KAL1394879.1"/>
    <property type="molecule type" value="Genomic_DNA"/>
</dbReference>
<feature type="transmembrane region" description="Helical" evidence="1">
    <location>
        <begin position="134"/>
        <end position="156"/>
    </location>
</feature>
<comment type="caution">
    <text evidence="2">The sequence shown here is derived from an EMBL/GenBank/DDBJ whole genome shotgun (WGS) entry which is preliminary data.</text>
</comment>
<keyword evidence="1" id="KW-1133">Transmembrane helix</keyword>
<sequence length="459" mass="54014">MKWFKVSNIYDVIQPLYYPLKLMGLCAIPFNRRSTTQNTLGPRVYVIAFVVQHVFFAYYSLAEHRMPIMFTSTIVLSSFDVYHMLYMLNAVSSVVHFYLVRWDIATLLEAQHQVDQTLAKMGFKVEFREHHIRLTIALLAVELSALILCAAYYWYFLVVIKTGVLVSWRQIIFLVYILNYLLMMLYGTLMIVLPHQRFATLNRVFRANNVYESVKPLFYHLTLFGLCADIPSPRITPKNDIRLKMYLPFFIGFYASITFLRISRHDLVFSSIISSFIFEMAHAIGTMNSVNAMIWFYLSQAKIAGIVRRLHHIDVALRKMHLRLDHSRWYFRFAVPLLITDLFIYLLYIYNYLLSMLYGTVMVVLPLQRFAALNQVFSYFVRLVATVFVVLLSAISLCTTFYVYYMVALRTGTNASWRQTIYLVYIFNYLLTMLYATAMVILPLQRFSALNQIFRFWFT</sequence>
<reference evidence="2 3" key="1">
    <citation type="submission" date="2024-05" db="EMBL/GenBank/DDBJ databases">
        <title>Culex pipiens pipiens assembly and annotation.</title>
        <authorList>
            <person name="Alout H."/>
            <person name="Durand T."/>
        </authorList>
    </citation>
    <scope>NUCLEOTIDE SEQUENCE [LARGE SCALE GENOMIC DNA]</scope>
    <source>
        <strain evidence="2">HA-2024</strain>
        <tissue evidence="2">Whole body</tissue>
    </source>
</reference>
<feature type="transmembrane region" description="Helical" evidence="1">
    <location>
        <begin position="268"/>
        <end position="298"/>
    </location>
</feature>
<keyword evidence="1" id="KW-0472">Membrane</keyword>
<evidence type="ECO:0008006" key="4">
    <source>
        <dbReference type="Google" id="ProtNLM"/>
    </source>
</evidence>
<evidence type="ECO:0000313" key="2">
    <source>
        <dbReference type="EMBL" id="KAL1394879.1"/>
    </source>
</evidence>
<name>A0ABD1D602_CULPP</name>
<gene>
    <name evidence="2" type="ORF">pipiens_011641</name>
</gene>
<feature type="transmembrane region" description="Helical" evidence="1">
    <location>
        <begin position="243"/>
        <end position="262"/>
    </location>
</feature>
<feature type="transmembrane region" description="Helical" evidence="1">
    <location>
        <begin position="42"/>
        <end position="61"/>
    </location>
</feature>
<proteinExistence type="predicted"/>
<evidence type="ECO:0000313" key="3">
    <source>
        <dbReference type="Proteomes" id="UP001562425"/>
    </source>
</evidence>
<dbReference type="AlphaFoldDB" id="A0ABD1D602"/>
<organism evidence="2 3">
    <name type="scientific">Culex pipiens pipiens</name>
    <name type="common">Northern house mosquito</name>
    <dbReference type="NCBI Taxonomy" id="38569"/>
    <lineage>
        <taxon>Eukaryota</taxon>
        <taxon>Metazoa</taxon>
        <taxon>Ecdysozoa</taxon>
        <taxon>Arthropoda</taxon>
        <taxon>Hexapoda</taxon>
        <taxon>Insecta</taxon>
        <taxon>Pterygota</taxon>
        <taxon>Neoptera</taxon>
        <taxon>Endopterygota</taxon>
        <taxon>Diptera</taxon>
        <taxon>Nematocera</taxon>
        <taxon>Culicoidea</taxon>
        <taxon>Culicidae</taxon>
        <taxon>Culicinae</taxon>
        <taxon>Culicini</taxon>
        <taxon>Culex</taxon>
        <taxon>Culex</taxon>
    </lineage>
</organism>